<evidence type="ECO:0000256" key="1">
    <source>
        <dbReference type="SAM" id="Phobius"/>
    </source>
</evidence>
<dbReference type="RefSeq" id="WP_092996936.1">
    <property type="nucleotide sequence ID" value="NZ_FMWD01000006.1"/>
</dbReference>
<evidence type="ECO:0000313" key="3">
    <source>
        <dbReference type="Proteomes" id="UP000199648"/>
    </source>
</evidence>
<feature type="transmembrane region" description="Helical" evidence="1">
    <location>
        <begin position="63"/>
        <end position="87"/>
    </location>
</feature>
<keyword evidence="3" id="KW-1185">Reference proteome</keyword>
<accession>A0A1G5QKG6</accession>
<feature type="transmembrane region" description="Helical" evidence="1">
    <location>
        <begin position="231"/>
        <end position="252"/>
    </location>
</feature>
<organism evidence="2 3">
    <name type="scientific">Thiohalomonas denitrificans</name>
    <dbReference type="NCBI Taxonomy" id="415747"/>
    <lineage>
        <taxon>Bacteria</taxon>
        <taxon>Pseudomonadati</taxon>
        <taxon>Pseudomonadota</taxon>
        <taxon>Gammaproteobacteria</taxon>
        <taxon>Thiohalomonadales</taxon>
        <taxon>Thiohalomonadaceae</taxon>
        <taxon>Thiohalomonas</taxon>
    </lineage>
</organism>
<gene>
    <name evidence="2" type="ORF">SAMN03097708_02260</name>
</gene>
<dbReference type="AlphaFoldDB" id="A0A1G5QKG6"/>
<feature type="transmembrane region" description="Helical" evidence="1">
    <location>
        <begin position="99"/>
        <end position="125"/>
    </location>
</feature>
<evidence type="ECO:0008006" key="4">
    <source>
        <dbReference type="Google" id="ProtNLM"/>
    </source>
</evidence>
<dbReference type="Proteomes" id="UP000199648">
    <property type="component" value="Unassembled WGS sequence"/>
</dbReference>
<keyword evidence="1" id="KW-0472">Membrane</keyword>
<proteinExistence type="predicted"/>
<evidence type="ECO:0000313" key="2">
    <source>
        <dbReference type="EMBL" id="SCZ62108.1"/>
    </source>
</evidence>
<dbReference type="STRING" id="415747.SAMN03097708_02260"/>
<name>A0A1G5QKG6_9GAMM</name>
<sequence length="274" mass="28372">MVTQAYDVERMAARRPIVGAVSWGAVFAGTVAGLSIYLLLALIGVATGLTAVDPAAAEPVGSIPLWTGVWSFISMLIAAFSGGWVAGRMSGLRRKMDGALHGLVAWGLTVLFAGYLATTAVAGILGGTLNIFGQTLQTAGQAAGATGATEQLQQIISGAEGGDISLESMGALRDRLSAQDRSGAIEVMTSEMGFSQQRAEQVVDQAMPLFQQPGQQAQQIAEPAVGVATAASWWLIVTLAVSLVLGIWGGAIGTRGTSKRIRGDHSDERYHMGA</sequence>
<dbReference type="EMBL" id="FMWD01000006">
    <property type="protein sequence ID" value="SCZ62108.1"/>
    <property type="molecule type" value="Genomic_DNA"/>
</dbReference>
<protein>
    <recommendedName>
        <fullName evidence="4">PhnA-like protein</fullName>
    </recommendedName>
</protein>
<keyword evidence="1" id="KW-1133">Transmembrane helix</keyword>
<feature type="transmembrane region" description="Helical" evidence="1">
    <location>
        <begin position="20"/>
        <end position="43"/>
    </location>
</feature>
<reference evidence="2 3" key="1">
    <citation type="submission" date="2016-10" db="EMBL/GenBank/DDBJ databases">
        <authorList>
            <person name="de Groot N.N."/>
        </authorList>
    </citation>
    <scope>NUCLEOTIDE SEQUENCE [LARGE SCALE GENOMIC DNA]</scope>
    <source>
        <strain evidence="2 3">HLD2</strain>
    </source>
</reference>
<dbReference type="OrthoDB" id="2154696at2"/>
<keyword evidence="1" id="KW-0812">Transmembrane</keyword>